<dbReference type="Proteomes" id="UP000827176">
    <property type="component" value="Segment"/>
</dbReference>
<evidence type="ECO:0000313" key="3">
    <source>
        <dbReference type="Proteomes" id="UP000827176"/>
    </source>
</evidence>
<evidence type="ECO:0000313" key="2">
    <source>
        <dbReference type="EMBL" id="UBF23480.1"/>
    </source>
</evidence>
<reference evidence="2" key="1">
    <citation type="submission" date="2021-05" db="EMBL/GenBank/DDBJ databases">
        <title>Diversity, taxonomy and evolution of archaeal viruses of the class Caudoviricetes.</title>
        <authorList>
            <person name="Liu Y."/>
            <person name="Demina T.A."/>
            <person name="Roux S."/>
            <person name="Aiewsakun P."/>
            <person name="Kazlauskas D."/>
            <person name="Simmonds P."/>
            <person name="Prangishvili D."/>
            <person name="Oksanen H.M."/>
            <person name="Krupovic M."/>
        </authorList>
    </citation>
    <scope>NUCLEOTIDE SEQUENCE</scope>
    <source>
        <strain evidence="2">HRTV-28/28</strain>
    </source>
</reference>
<feature type="region of interest" description="Disordered" evidence="1">
    <location>
        <begin position="83"/>
        <end position="110"/>
    </location>
</feature>
<sequence length="190" mass="19761">MTKVTRRTVAASFGALVVGTGALATTTEQASGETLTVEGLTVDDVEHDSPDGMVSDVIAEVTAEYALEATTDVATIEFTLRAGRDDPDSDTTEIATESATPDARDTTGNVDLSGPITYASAFQIADFRPSDAGEEVVIPVRVQLVADAIDAAGATLAEDMAEDTAEVTVRQKEDVLTFEVGGSGTIEIEE</sequence>
<organism evidence="2 3">
    <name type="scientific">Halorubrum tailed virus 28</name>
    <dbReference type="NCBI Taxonomy" id="2878009"/>
    <lineage>
        <taxon>Viruses</taxon>
        <taxon>Duplodnaviria</taxon>
        <taxon>Heunggongvirae</taxon>
        <taxon>Uroviricota</taxon>
        <taxon>Caudoviricetes</taxon>
        <taxon>Suolaviridae</taxon>
        <taxon>Pormufvirus</taxon>
        <taxon>Pormufvirus salinum</taxon>
        <taxon>Pormufvirus HRTV28</taxon>
    </lineage>
</organism>
<evidence type="ECO:0000256" key="1">
    <source>
        <dbReference type="SAM" id="MobiDB-lite"/>
    </source>
</evidence>
<gene>
    <name evidence="2" type="ORF">HRTV-28_gp42</name>
</gene>
<keyword evidence="3" id="KW-1185">Reference proteome</keyword>
<dbReference type="EMBL" id="MZ334528">
    <property type="protein sequence ID" value="UBF23480.1"/>
    <property type="molecule type" value="Genomic_DNA"/>
</dbReference>
<accession>A0AAE8Y0A8</accession>
<proteinExistence type="predicted"/>
<name>A0AAE8Y0A8_9CAUD</name>
<protein>
    <submittedName>
        <fullName evidence="2">Uncharacterized protein</fullName>
    </submittedName>
</protein>